<evidence type="ECO:0000256" key="10">
    <source>
        <dbReference type="ARBA" id="ARBA00023125"/>
    </source>
</evidence>
<feature type="domain" description="CRESS-DNA virus Rep endonuclease" evidence="11">
    <location>
        <begin position="80"/>
        <end position="155"/>
    </location>
</feature>
<dbReference type="AlphaFoldDB" id="A0A0F7ZR17"/>
<evidence type="ECO:0000313" key="12">
    <source>
        <dbReference type="EMBL" id="KJZ68833.1"/>
    </source>
</evidence>
<dbReference type="OrthoDB" id="5242237at2759"/>
<keyword evidence="4" id="KW-0540">Nuclease</keyword>
<keyword evidence="6" id="KW-0547">Nucleotide-binding</keyword>
<keyword evidence="8" id="KW-0378">Hydrolase</keyword>
<keyword evidence="7" id="KW-0255">Endonuclease</keyword>
<dbReference type="GO" id="GO:0004519">
    <property type="term" value="F:endonuclease activity"/>
    <property type="evidence" value="ECO:0007669"/>
    <property type="project" value="UniProtKB-KW"/>
</dbReference>
<dbReference type="GO" id="GO:0046872">
    <property type="term" value="F:metal ion binding"/>
    <property type="evidence" value="ECO:0007669"/>
    <property type="project" value="UniProtKB-KW"/>
</dbReference>
<dbReference type="GO" id="GO:0003677">
    <property type="term" value="F:DNA binding"/>
    <property type="evidence" value="ECO:0007669"/>
    <property type="project" value="UniProtKB-KW"/>
</dbReference>
<dbReference type="EMBL" id="KQ030805">
    <property type="protein sequence ID" value="KJZ68833.1"/>
    <property type="molecule type" value="Genomic_DNA"/>
</dbReference>
<evidence type="ECO:0000259" key="11">
    <source>
        <dbReference type="Pfam" id="PF00799"/>
    </source>
</evidence>
<dbReference type="PRINTS" id="PR00228">
    <property type="entry name" value="GEMCOATCLVL1"/>
</dbReference>
<keyword evidence="13" id="KW-1185">Reference proteome</keyword>
<keyword evidence="9" id="KW-0190">Covalent protein-DNA linkage</keyword>
<accession>A0A0F7ZR17</accession>
<evidence type="ECO:0000256" key="6">
    <source>
        <dbReference type="ARBA" id="ARBA00022741"/>
    </source>
</evidence>
<keyword evidence="1" id="KW-0808">Transferase</keyword>
<evidence type="ECO:0000256" key="8">
    <source>
        <dbReference type="ARBA" id="ARBA00022801"/>
    </source>
</evidence>
<proteinExistence type="predicted"/>
<reference evidence="12 13" key="1">
    <citation type="journal article" date="2014" name="Genome Biol. Evol.">
        <title>Comparative genomics and transcriptomics analyses reveal divergent lifestyle features of nematode endoparasitic fungus Hirsutella minnesotensis.</title>
        <authorList>
            <person name="Lai Y."/>
            <person name="Liu K."/>
            <person name="Zhang X."/>
            <person name="Zhang X."/>
            <person name="Li K."/>
            <person name="Wang N."/>
            <person name="Shu C."/>
            <person name="Wu Y."/>
            <person name="Wang C."/>
            <person name="Bushley K.E."/>
            <person name="Xiang M."/>
            <person name="Liu X."/>
        </authorList>
    </citation>
    <scope>NUCLEOTIDE SEQUENCE [LARGE SCALE GENOMIC DNA]</scope>
    <source>
        <strain evidence="12 13">3608</strain>
    </source>
</reference>
<keyword evidence="2" id="KW-0548">Nucleotidyltransferase</keyword>
<dbReference type="Pfam" id="PF00799">
    <property type="entry name" value="Gemini_AL1"/>
    <property type="match status" value="1"/>
</dbReference>
<dbReference type="GO" id="GO:0006260">
    <property type="term" value="P:DNA replication"/>
    <property type="evidence" value="ECO:0007669"/>
    <property type="project" value="UniProtKB-KW"/>
</dbReference>
<dbReference type="SUPFAM" id="SSF55464">
    <property type="entry name" value="Origin of replication-binding domain, RBD-like"/>
    <property type="match status" value="1"/>
</dbReference>
<dbReference type="GO" id="GO:0005198">
    <property type="term" value="F:structural molecule activity"/>
    <property type="evidence" value="ECO:0007669"/>
    <property type="project" value="InterPro"/>
</dbReference>
<dbReference type="GO" id="GO:0000166">
    <property type="term" value="F:nucleotide binding"/>
    <property type="evidence" value="ECO:0007669"/>
    <property type="project" value="UniProtKB-KW"/>
</dbReference>
<dbReference type="Gene3D" id="3.40.1310.20">
    <property type="match status" value="1"/>
</dbReference>
<dbReference type="GO" id="GO:0016779">
    <property type="term" value="F:nucleotidyltransferase activity"/>
    <property type="evidence" value="ECO:0007669"/>
    <property type="project" value="UniProtKB-KW"/>
</dbReference>
<organism evidence="12 13">
    <name type="scientific">Hirsutella minnesotensis 3608</name>
    <dbReference type="NCBI Taxonomy" id="1043627"/>
    <lineage>
        <taxon>Eukaryota</taxon>
        <taxon>Fungi</taxon>
        <taxon>Dikarya</taxon>
        <taxon>Ascomycota</taxon>
        <taxon>Pezizomycotina</taxon>
        <taxon>Sordariomycetes</taxon>
        <taxon>Hypocreomycetidae</taxon>
        <taxon>Hypocreales</taxon>
        <taxon>Ophiocordycipitaceae</taxon>
        <taxon>Hirsutella</taxon>
    </lineage>
</organism>
<keyword evidence="3" id="KW-0235">DNA replication</keyword>
<evidence type="ECO:0000313" key="13">
    <source>
        <dbReference type="Proteomes" id="UP000054481"/>
    </source>
</evidence>
<dbReference type="InterPro" id="IPR001301">
    <property type="entry name" value="Gemini_AL1_CLV"/>
</dbReference>
<protein>
    <recommendedName>
        <fullName evidence="11">CRESS-DNA virus Rep endonuclease domain-containing protein</fullName>
    </recommendedName>
</protein>
<evidence type="ECO:0000256" key="2">
    <source>
        <dbReference type="ARBA" id="ARBA00022695"/>
    </source>
</evidence>
<name>A0A0F7ZR17_9HYPO</name>
<evidence type="ECO:0000256" key="7">
    <source>
        <dbReference type="ARBA" id="ARBA00022759"/>
    </source>
</evidence>
<evidence type="ECO:0000256" key="1">
    <source>
        <dbReference type="ARBA" id="ARBA00022679"/>
    </source>
</evidence>
<evidence type="ECO:0000256" key="4">
    <source>
        <dbReference type="ARBA" id="ARBA00022722"/>
    </source>
</evidence>
<dbReference type="GO" id="GO:0016787">
    <property type="term" value="F:hydrolase activity"/>
    <property type="evidence" value="ECO:0007669"/>
    <property type="project" value="UniProtKB-KW"/>
</dbReference>
<keyword evidence="5" id="KW-0479">Metal-binding</keyword>
<evidence type="ECO:0000256" key="3">
    <source>
        <dbReference type="ARBA" id="ARBA00022705"/>
    </source>
</evidence>
<gene>
    <name evidence="12" type="ORF">HIM_11773</name>
</gene>
<sequence>MSEDSAYESDCPVASDAPGELQKKGKFVLHSSFVLVTYVRSNVSDPEEFHRLLLASLTPHLPKAGGPDGGPGIVEIFGSLERHEDGTPHYHVVMKFEPRVHWRNAREKFFVYRDVDGQREVDTESVHIRKKPNKERAEKFLADVQAYVQKDGVVFGKWISAQTSAAAERERRYREILDEPSREKAESLLRTYFARDYIFRYPACSAFLKTKKTPSAMPHEPTYASLPWRHHPVLEKWKRDNFPVSRGGRPQCLVLIGPPRCGKTEWALSFGRPAQMTGHWNFDELQKPDFTHVVLNDIVLRGFPHKRDLAGCQEWITATGKYREERTVKLGKPVIWTCNHDNSPLLDRELKRYMKASGVVVVRIKEKLFESEG</sequence>
<dbReference type="InterPro" id="IPR049912">
    <property type="entry name" value="CRESS_DNA_REP"/>
</dbReference>
<keyword evidence="10" id="KW-0238">DNA-binding</keyword>
<evidence type="ECO:0000256" key="9">
    <source>
        <dbReference type="ARBA" id="ARBA00023124"/>
    </source>
</evidence>
<dbReference type="Proteomes" id="UP000054481">
    <property type="component" value="Unassembled WGS sequence"/>
</dbReference>
<evidence type="ECO:0000256" key="5">
    <source>
        <dbReference type="ARBA" id="ARBA00022723"/>
    </source>
</evidence>